<name>A0A2H0N6I9_9BACT</name>
<feature type="domain" description="Sporulation stage II protein D amidase enhancer LytB N-terminal" evidence="2">
    <location>
        <begin position="448"/>
        <end position="540"/>
    </location>
</feature>
<evidence type="ECO:0000259" key="2">
    <source>
        <dbReference type="Pfam" id="PF08486"/>
    </source>
</evidence>
<dbReference type="InterPro" id="IPR013693">
    <property type="entry name" value="SpoIID/LytB_N"/>
</dbReference>
<evidence type="ECO:0000256" key="1">
    <source>
        <dbReference type="SAM" id="MobiDB-lite"/>
    </source>
</evidence>
<dbReference type="Pfam" id="PF08486">
    <property type="entry name" value="SpoIID"/>
    <property type="match status" value="1"/>
</dbReference>
<dbReference type="EMBL" id="PCWN01000001">
    <property type="protein sequence ID" value="PIR04519.1"/>
    <property type="molecule type" value="Genomic_DNA"/>
</dbReference>
<dbReference type="Gene3D" id="2.60.40.10">
    <property type="entry name" value="Immunoglobulins"/>
    <property type="match status" value="2"/>
</dbReference>
<feature type="compositionally biased region" description="Polar residues" evidence="1">
    <location>
        <begin position="166"/>
        <end position="184"/>
    </location>
</feature>
<dbReference type="AlphaFoldDB" id="A0A2H0N6I9"/>
<feature type="region of interest" description="Disordered" evidence="1">
    <location>
        <begin position="165"/>
        <end position="184"/>
    </location>
</feature>
<dbReference type="InterPro" id="IPR013783">
    <property type="entry name" value="Ig-like_fold"/>
</dbReference>
<comment type="caution">
    <text evidence="3">The sequence shown here is derived from an EMBL/GenBank/DDBJ whole genome shotgun (WGS) entry which is preliminary data.</text>
</comment>
<organism evidence="3 4">
    <name type="scientific">Candidatus Magasanikbacteria bacterium CG11_big_fil_rev_8_21_14_0_20_39_34</name>
    <dbReference type="NCBI Taxonomy" id="1974653"/>
    <lineage>
        <taxon>Bacteria</taxon>
        <taxon>Candidatus Magasanikiibacteriota</taxon>
    </lineage>
</organism>
<protein>
    <recommendedName>
        <fullName evidence="2">Sporulation stage II protein D amidase enhancer LytB N-terminal domain-containing protein</fullName>
    </recommendedName>
</protein>
<gene>
    <name evidence="3" type="ORF">COV59_00115</name>
</gene>
<evidence type="ECO:0000313" key="4">
    <source>
        <dbReference type="Proteomes" id="UP000229600"/>
    </source>
</evidence>
<sequence>MRFFSKLVVYTFFISGILLFPKILFAKEPDLPINDPAYAAQFIDQSEEDPIIMEAGSQKTITIHFKNVGNAIWRSDSTQYISAYTVEEKYRDSIFASSQWRSKNQTAKIPGTIAPGKVGTLEIQLQAPQTAGDYVEHFYLASEEHSWVRKGYFFLKIQVVEKKSQVESTPQNSTAPSKSTESTTKLEGASAGLLFQSYKNYTAKGGQQMSVVLLLRNEGKESWKNFLLKASTPKPPLGLSDELTFADFSWEDRNTVEKAKDPVKVGVVQNKTIYFRAPKKMGDYQMRVQLFEGEKQIVAPDIFVNIHVTEDAPSTYHEPYEKVEEQAPQRVLLEEPNIRVGLWKQDEETREVKVRSQEDDYKVYNGDTLVGILPREKLALMKADNGIIQYNDGNLQFMTLKYVKLEPLTKPHAVFEVLNWERTVAWRGALNFNKYRGSIEYRYTEDRSGLYVINELLFEDYVAGIAEASNDSPIEYQKALLTAARTYAYYTMSSTDKHSGRNFDVVAHTGDQLYLGYNSELLANNNVLAARETRGQLVTYEGNVVITPYYGNSDGRTRSWREVWGGMEKPWLVSVPAVYDKRDRKGMFGHGVGMSQRDAAYRAEEKHEDWITLLKYYYTGTDVEKIYK</sequence>
<dbReference type="Proteomes" id="UP000229600">
    <property type="component" value="Unassembled WGS sequence"/>
</dbReference>
<reference evidence="3 4" key="1">
    <citation type="submission" date="2017-09" db="EMBL/GenBank/DDBJ databases">
        <title>Depth-based differentiation of microbial function through sediment-hosted aquifers and enrichment of novel symbionts in the deep terrestrial subsurface.</title>
        <authorList>
            <person name="Probst A.J."/>
            <person name="Ladd B."/>
            <person name="Jarett J.K."/>
            <person name="Geller-Mcgrath D.E."/>
            <person name="Sieber C.M."/>
            <person name="Emerson J.B."/>
            <person name="Anantharaman K."/>
            <person name="Thomas B.C."/>
            <person name="Malmstrom R."/>
            <person name="Stieglmeier M."/>
            <person name="Klingl A."/>
            <person name="Woyke T."/>
            <person name="Ryan C.M."/>
            <person name="Banfield J.F."/>
        </authorList>
    </citation>
    <scope>NUCLEOTIDE SEQUENCE [LARGE SCALE GENOMIC DNA]</scope>
    <source>
        <strain evidence="3">CG11_big_fil_rev_8_21_14_0_20_39_34</strain>
    </source>
</reference>
<accession>A0A2H0N6I9</accession>
<evidence type="ECO:0000313" key="3">
    <source>
        <dbReference type="EMBL" id="PIR04519.1"/>
    </source>
</evidence>
<proteinExistence type="predicted"/>